<dbReference type="GO" id="GO:0003677">
    <property type="term" value="F:DNA binding"/>
    <property type="evidence" value="ECO:0007669"/>
    <property type="project" value="InterPro"/>
</dbReference>
<organism evidence="2 3">
    <name type="scientific">Hymenobacter elongatus</name>
    <dbReference type="NCBI Taxonomy" id="877208"/>
    <lineage>
        <taxon>Bacteria</taxon>
        <taxon>Pseudomonadati</taxon>
        <taxon>Bacteroidota</taxon>
        <taxon>Cytophagia</taxon>
        <taxon>Cytophagales</taxon>
        <taxon>Hymenobacteraceae</taxon>
        <taxon>Hymenobacter</taxon>
    </lineage>
</organism>
<keyword evidence="1" id="KW-0175">Coiled coil</keyword>
<evidence type="ECO:0000256" key="1">
    <source>
        <dbReference type="SAM" id="Coils"/>
    </source>
</evidence>
<protein>
    <submittedName>
        <fullName evidence="2">Uncharacterized protein</fullName>
    </submittedName>
</protein>
<dbReference type="AlphaFoldDB" id="A0A4Z0PJ97"/>
<dbReference type="RefSeq" id="WP_135498117.1">
    <property type="nucleotide sequence ID" value="NZ_SRLD01000022.1"/>
</dbReference>
<sequence>MRTWFGLGQSEMALYLGVSPTLIHSIETERRGLTTNLLLALRPLLLHLPPVGVPAETPAPTSRPPGLPAPEAAELEFRRRVCRQQAARVERELAALEARARVAERWAQALPALQQAAAAVPPDPANPDRAAWLTGWLARQARPLPPEDATRWRLLRARLAALAAEQVALAEHAG</sequence>
<feature type="coiled-coil region" evidence="1">
    <location>
        <begin position="72"/>
        <end position="106"/>
    </location>
</feature>
<gene>
    <name evidence="2" type="ORF">E5J99_12365</name>
</gene>
<keyword evidence="3" id="KW-1185">Reference proteome</keyword>
<evidence type="ECO:0000313" key="2">
    <source>
        <dbReference type="EMBL" id="TGE15585.1"/>
    </source>
</evidence>
<dbReference type="Proteomes" id="UP000297739">
    <property type="component" value="Unassembled WGS sequence"/>
</dbReference>
<proteinExistence type="predicted"/>
<reference evidence="2 3" key="1">
    <citation type="submission" date="2019-04" db="EMBL/GenBank/DDBJ databases">
        <authorList>
            <person name="Feng G."/>
            <person name="Zhang J."/>
            <person name="Zhu H."/>
        </authorList>
    </citation>
    <scope>NUCLEOTIDE SEQUENCE [LARGE SCALE GENOMIC DNA]</scope>
    <source>
        <strain evidence="2 3">JCM 17223</strain>
    </source>
</reference>
<accession>A0A4Z0PJ97</accession>
<dbReference type="InterPro" id="IPR010982">
    <property type="entry name" value="Lambda_DNA-bd_dom_sf"/>
</dbReference>
<dbReference type="SUPFAM" id="SSF47413">
    <property type="entry name" value="lambda repressor-like DNA-binding domains"/>
    <property type="match status" value="1"/>
</dbReference>
<evidence type="ECO:0000313" key="3">
    <source>
        <dbReference type="Proteomes" id="UP000297739"/>
    </source>
</evidence>
<comment type="caution">
    <text evidence="2">The sequence shown here is derived from an EMBL/GenBank/DDBJ whole genome shotgun (WGS) entry which is preliminary data.</text>
</comment>
<dbReference type="EMBL" id="SRLD01000022">
    <property type="protein sequence ID" value="TGE15585.1"/>
    <property type="molecule type" value="Genomic_DNA"/>
</dbReference>
<name>A0A4Z0PJ97_9BACT</name>